<feature type="compositionally biased region" description="Polar residues" evidence="1">
    <location>
        <begin position="73"/>
        <end position="82"/>
    </location>
</feature>
<feature type="compositionally biased region" description="Polar residues" evidence="1">
    <location>
        <begin position="48"/>
        <end position="58"/>
    </location>
</feature>
<evidence type="ECO:0000313" key="3">
    <source>
        <dbReference type="Proteomes" id="UP000815325"/>
    </source>
</evidence>
<feature type="compositionally biased region" description="Polar residues" evidence="1">
    <location>
        <begin position="556"/>
        <end position="566"/>
    </location>
</feature>
<feature type="region of interest" description="Disordered" evidence="1">
    <location>
        <begin position="282"/>
        <end position="301"/>
    </location>
</feature>
<feature type="compositionally biased region" description="Polar residues" evidence="1">
    <location>
        <begin position="682"/>
        <end position="732"/>
    </location>
</feature>
<reference evidence="2" key="1">
    <citation type="submission" date="2017-08" db="EMBL/GenBank/DDBJ databases">
        <authorList>
            <person name="Polle J.E."/>
            <person name="Barry K."/>
            <person name="Cushman J."/>
            <person name="Schmutz J."/>
            <person name="Tran D."/>
            <person name="Hathwaick L.T."/>
            <person name="Yim W.C."/>
            <person name="Jenkins J."/>
            <person name="Mckie-Krisberg Z.M."/>
            <person name="Prochnik S."/>
            <person name="Lindquist E."/>
            <person name="Dockter R.B."/>
            <person name="Adam C."/>
            <person name="Molina H."/>
            <person name="Bunkerborg J."/>
            <person name="Jin E."/>
            <person name="Buchheim M."/>
            <person name="Magnuson J."/>
        </authorList>
    </citation>
    <scope>NUCLEOTIDE SEQUENCE</scope>
    <source>
        <strain evidence="2">CCAP 19/18</strain>
    </source>
</reference>
<organism evidence="2 3">
    <name type="scientific">Dunaliella salina</name>
    <name type="common">Green alga</name>
    <name type="synonym">Protococcus salinus</name>
    <dbReference type="NCBI Taxonomy" id="3046"/>
    <lineage>
        <taxon>Eukaryota</taxon>
        <taxon>Viridiplantae</taxon>
        <taxon>Chlorophyta</taxon>
        <taxon>core chlorophytes</taxon>
        <taxon>Chlorophyceae</taxon>
        <taxon>CS clade</taxon>
        <taxon>Chlamydomonadales</taxon>
        <taxon>Dunaliellaceae</taxon>
        <taxon>Dunaliella</taxon>
    </lineage>
</organism>
<feature type="compositionally biased region" description="Low complexity" evidence="1">
    <location>
        <begin position="634"/>
        <end position="666"/>
    </location>
</feature>
<feature type="compositionally biased region" description="Polar residues" evidence="1">
    <location>
        <begin position="739"/>
        <end position="750"/>
    </location>
</feature>
<feature type="region of interest" description="Disordered" evidence="1">
    <location>
        <begin position="1"/>
        <end position="98"/>
    </location>
</feature>
<feature type="compositionally biased region" description="Low complexity" evidence="1">
    <location>
        <begin position="400"/>
        <end position="414"/>
    </location>
</feature>
<accession>A0ABQ7H9K1</accession>
<comment type="caution">
    <text evidence="2">The sequence shown here is derived from an EMBL/GenBank/DDBJ whole genome shotgun (WGS) entry which is preliminary data.</text>
</comment>
<feature type="region of interest" description="Disordered" evidence="1">
    <location>
        <begin position="336"/>
        <end position="359"/>
    </location>
</feature>
<dbReference type="EMBL" id="MU069441">
    <property type="protein sequence ID" value="KAF5843534.1"/>
    <property type="molecule type" value="Genomic_DNA"/>
</dbReference>
<gene>
    <name evidence="2" type="ORF">DUNSADRAFT_14450</name>
</gene>
<feature type="region of interest" description="Disordered" evidence="1">
    <location>
        <begin position="682"/>
        <end position="792"/>
    </location>
</feature>
<protein>
    <submittedName>
        <fullName evidence="2">Uncharacterized protein</fullName>
    </submittedName>
</protein>
<evidence type="ECO:0000256" key="1">
    <source>
        <dbReference type="SAM" id="MobiDB-lite"/>
    </source>
</evidence>
<feature type="region of interest" description="Disordered" evidence="1">
    <location>
        <begin position="427"/>
        <end position="447"/>
    </location>
</feature>
<dbReference type="Proteomes" id="UP000815325">
    <property type="component" value="Unassembled WGS sequence"/>
</dbReference>
<name>A0ABQ7H9K1_DUNSA</name>
<proteinExistence type="predicted"/>
<feature type="region of interest" description="Disordered" evidence="1">
    <location>
        <begin position="212"/>
        <end position="242"/>
    </location>
</feature>
<keyword evidence="3" id="KW-1185">Reference proteome</keyword>
<feature type="compositionally biased region" description="Low complexity" evidence="1">
    <location>
        <begin position="35"/>
        <end position="46"/>
    </location>
</feature>
<feature type="region of interest" description="Disordered" evidence="1">
    <location>
        <begin position="622"/>
        <end position="667"/>
    </location>
</feature>
<feature type="region of interest" description="Disordered" evidence="1">
    <location>
        <begin position="504"/>
        <end position="579"/>
    </location>
</feature>
<evidence type="ECO:0000313" key="2">
    <source>
        <dbReference type="EMBL" id="KAF5843534.1"/>
    </source>
</evidence>
<feature type="region of interest" description="Disordered" evidence="1">
    <location>
        <begin position="381"/>
        <end position="414"/>
    </location>
</feature>
<sequence>MLSCFGGGEQPKAKGKAKPRKPPPNAPPADLSGQPHAAPAHSPPASKLATQPSLGSRESPSLLAPPTPPLTGVASTPSSAPTNALPAPTGPPPSVEHGLESKLLKATPWSTAVLTSDAKEVLLHRSGHEPAAALILDQALQPQNTVSPSSTPFAAAGGAPMGRPASQSFLHTLLGPYLEAQALATLETGRPWRTNVTKHVACGDLLSSPGMLGNSASSKGPSAELGGATSEGNPRAHRSWSVGASHISPAGAEQANFAGAGQSDPAGAVQGKEHRLPDSLTAAAAGPEEPRGWLSSGGSGTSGATTDVNAFLSGISPSNKAALAGVAVTPFAAAAEEATPEHPRPVSVPNQHPRDPIPNGMANGRHAGMEDCSLGRMRTSITSNHDQKPQHKSSAALAMSRSNSASNDSVSSGASYYTADPVAWEDEGCDHWDGEDRGPPAVKGREPQAWTYGSLGLSSKATLDSRPSLDCIAMDRQRSEDVGLLIGEVGENWRDQVAGQWGAAGTGAPALVPSPHWKRRSAKSSRTQLGDAAEPRGRSADLPGRKPVLGVAKSVPSANLARSSNPPRHKSQQLRGSLSCRNIRQDYLHMSDKALGQLRERSKTDDSTSKTLALLTSISQAQVPVATERQRRNSLYSRHSQSSPSQLSRRASQLHPPSSPGGSNPSCQIVSFANAAFHEPNTTAYTDQSGDSEGVTFQPTYSASNDARTSPSHAVQSLSNPQLDFNNKSQRNSRGHISAPSTTVEALTSAEQKESQHLYTPLTESTLSEAPKRAGQEGTVLHKPQGARPSAL</sequence>
<feature type="compositionally biased region" description="Basic and acidic residues" evidence="1">
    <location>
        <begin position="429"/>
        <end position="446"/>
    </location>
</feature>